<evidence type="ECO:0000256" key="1">
    <source>
        <dbReference type="SAM" id="MobiDB-lite"/>
    </source>
</evidence>
<name>A0ABQ0L6Y8_MYCCL</name>
<dbReference type="EMBL" id="DF842913">
    <property type="protein sequence ID" value="GAT46904.1"/>
    <property type="molecule type" value="Genomic_DNA"/>
</dbReference>
<organism evidence="3 4">
    <name type="scientific">Mycena chlorophos</name>
    <name type="common">Agaric fungus</name>
    <name type="synonym">Agaricus chlorophos</name>
    <dbReference type="NCBI Taxonomy" id="658473"/>
    <lineage>
        <taxon>Eukaryota</taxon>
        <taxon>Fungi</taxon>
        <taxon>Dikarya</taxon>
        <taxon>Basidiomycota</taxon>
        <taxon>Agaricomycotina</taxon>
        <taxon>Agaricomycetes</taxon>
        <taxon>Agaricomycetidae</taxon>
        <taxon>Agaricales</taxon>
        <taxon>Marasmiineae</taxon>
        <taxon>Mycenaceae</taxon>
        <taxon>Mycena</taxon>
    </lineage>
</organism>
<gene>
    <name evidence="3" type="ORF">MCHLO_04399</name>
</gene>
<evidence type="ECO:0000313" key="4">
    <source>
        <dbReference type="Proteomes" id="UP000815677"/>
    </source>
</evidence>
<keyword evidence="4" id="KW-1185">Reference proteome</keyword>
<reference evidence="3" key="1">
    <citation type="submission" date="2014-09" db="EMBL/GenBank/DDBJ databases">
        <title>Genome sequence of the luminous mushroom Mycena chlorophos for searching fungal bioluminescence genes.</title>
        <authorList>
            <person name="Tanaka Y."/>
            <person name="Kasuga D."/>
            <person name="Oba Y."/>
            <person name="Hase S."/>
            <person name="Sato K."/>
            <person name="Oba Y."/>
            <person name="Sakakibara Y."/>
        </authorList>
    </citation>
    <scope>NUCLEOTIDE SEQUENCE</scope>
</reference>
<dbReference type="Gene3D" id="1.10.510.10">
    <property type="entry name" value="Transferase(Phosphotransferase) domain 1"/>
    <property type="match status" value="1"/>
</dbReference>
<dbReference type="InterPro" id="IPR011009">
    <property type="entry name" value="Kinase-like_dom_sf"/>
</dbReference>
<dbReference type="Pfam" id="PF00069">
    <property type="entry name" value="Pkinase"/>
    <property type="match status" value="1"/>
</dbReference>
<proteinExistence type="predicted"/>
<feature type="region of interest" description="Disordered" evidence="1">
    <location>
        <begin position="398"/>
        <end position="420"/>
    </location>
</feature>
<evidence type="ECO:0000313" key="3">
    <source>
        <dbReference type="EMBL" id="GAT46904.1"/>
    </source>
</evidence>
<dbReference type="SUPFAM" id="SSF56112">
    <property type="entry name" value="Protein kinase-like (PK-like)"/>
    <property type="match status" value="1"/>
</dbReference>
<dbReference type="InterPro" id="IPR000719">
    <property type="entry name" value="Prot_kinase_dom"/>
</dbReference>
<sequence>MTSNAMDVDMQETQKVSAESRQEPALFGCFIPHHNMRTTRATYSTLKSLERDCFELREDMSMWAIRREMLRGDKGGALPTILLSDDLMIALFFHGERLCLNLFPLGREGEAKLKRVTGGPGAGLILHFQRPEINAYIQVHRIQNPGLIRTISSTHVKDGDWLSFSNEHAKWTQELMADCTSLIFHDLTIPGRKILAQYKIDAEQCELYGGESHKLTRIPPKTPTSPIRPLAFGSPKKKSASGSLANMFSPNPFALHGHVYVVKTITCPHDDSGSKVPDELIILEHVRLAQNPNTCQLYDYFLNQDKSYDLVIQVLDGRTLADVLAERNGLGLTERKTKAIIRALCDALGSLHSRGIVHRNLKLSTVLVNVKGGQVQITDFGRACEVDHNGAVIFDAAGPEEYDANEDEDAGEEDGDAPENTTQYDENAAYYDVDSPAHDLRALGLITWKCLAGDRHSLYIQRRNPHKDFSKRRAEREQARRITLATQSLSQIIVGHDLDNDPIQLNRFGIDFIRGFVKPEERVGSQSGIPLTIRDALVHEWLY</sequence>
<dbReference type="PROSITE" id="PS50011">
    <property type="entry name" value="PROTEIN_KINASE_DOM"/>
    <property type="match status" value="1"/>
</dbReference>
<dbReference type="SMART" id="SM00220">
    <property type="entry name" value="S_TKc"/>
    <property type="match status" value="1"/>
</dbReference>
<feature type="compositionally biased region" description="Acidic residues" evidence="1">
    <location>
        <begin position="398"/>
        <end position="417"/>
    </location>
</feature>
<protein>
    <recommendedName>
        <fullName evidence="2">Protein kinase domain-containing protein</fullName>
    </recommendedName>
</protein>
<feature type="domain" description="Protein kinase" evidence="2">
    <location>
        <begin position="233"/>
        <end position="542"/>
    </location>
</feature>
<dbReference type="PANTHER" id="PTHR24347">
    <property type="entry name" value="SERINE/THREONINE-PROTEIN KINASE"/>
    <property type="match status" value="1"/>
</dbReference>
<dbReference type="Proteomes" id="UP000815677">
    <property type="component" value="Unassembled WGS sequence"/>
</dbReference>
<accession>A0ABQ0L6Y8</accession>
<evidence type="ECO:0000259" key="2">
    <source>
        <dbReference type="PROSITE" id="PS50011"/>
    </source>
</evidence>
<dbReference type="CDD" id="cd00180">
    <property type="entry name" value="PKc"/>
    <property type="match status" value="1"/>
</dbReference>